<dbReference type="HOGENOM" id="CLU_214096_0_0_5"/>
<dbReference type="SUPFAM" id="SSF51430">
    <property type="entry name" value="NAD(P)-linked oxidoreductase"/>
    <property type="match status" value="1"/>
</dbReference>
<gene>
    <name evidence="1" type="ORF">Rleg9DRAFT_3960</name>
</gene>
<evidence type="ECO:0000313" key="2">
    <source>
        <dbReference type="Proteomes" id="UP000005092"/>
    </source>
</evidence>
<dbReference type="EMBL" id="JH719381">
    <property type="protein sequence ID" value="EJB05094.1"/>
    <property type="molecule type" value="Genomic_DNA"/>
</dbReference>
<evidence type="ECO:0000313" key="1">
    <source>
        <dbReference type="EMBL" id="EJB05094.1"/>
    </source>
</evidence>
<dbReference type="InterPro" id="IPR018170">
    <property type="entry name" value="Aldo/ket_reductase_CS"/>
</dbReference>
<accession>I9NAY9</accession>
<name>I9NAY9_RHILT</name>
<protein>
    <submittedName>
        <fullName evidence="1">Aldo/keto reductase, diketogulonate reductase</fullName>
    </submittedName>
</protein>
<dbReference type="AlphaFoldDB" id="I9NAY9"/>
<organism evidence="1 2">
    <name type="scientific">Rhizobium leguminosarum bv. trifolii WSM597</name>
    <dbReference type="NCBI Taxonomy" id="754764"/>
    <lineage>
        <taxon>Bacteria</taxon>
        <taxon>Pseudomonadati</taxon>
        <taxon>Pseudomonadota</taxon>
        <taxon>Alphaproteobacteria</taxon>
        <taxon>Hyphomicrobiales</taxon>
        <taxon>Rhizobiaceae</taxon>
        <taxon>Rhizobium/Agrobacterium group</taxon>
        <taxon>Rhizobium</taxon>
    </lineage>
</organism>
<feature type="non-terminal residue" evidence="1">
    <location>
        <position position="1"/>
    </location>
</feature>
<proteinExistence type="predicted"/>
<dbReference type="InterPro" id="IPR036812">
    <property type="entry name" value="NAD(P)_OxRdtase_dom_sf"/>
</dbReference>
<dbReference type="GO" id="GO:0016491">
    <property type="term" value="F:oxidoreductase activity"/>
    <property type="evidence" value="ECO:0007669"/>
    <property type="project" value="InterPro"/>
</dbReference>
<dbReference type="PROSITE" id="PS00063">
    <property type="entry name" value="ALDOKETO_REDUCTASE_3"/>
    <property type="match status" value="1"/>
</dbReference>
<sequence length="53" mass="5715">TGLVVIPKSVTPSRIEENFQVFDFKLDADDMAAIARLDSAGARMGPDPMTATF</sequence>
<dbReference type="Proteomes" id="UP000005092">
    <property type="component" value="Unassembled WGS sequence"/>
</dbReference>
<reference evidence="1 2" key="1">
    <citation type="submission" date="2012-02" db="EMBL/GenBank/DDBJ databases">
        <title>Improved High-Quality Draft Sequence of Rhizobium leguminosarum bv. trifolii WSM597.</title>
        <authorList>
            <consortium name="US DOE Joint Genome Institute"/>
            <person name="Lucas S."/>
            <person name="Han J."/>
            <person name="Lapidus A."/>
            <person name="Cheng J.-F."/>
            <person name="Goodwin L."/>
            <person name="Pitluck S."/>
            <person name="Peters L."/>
            <person name="Ovchinnikova G."/>
            <person name="Held B."/>
            <person name="Detter J.C."/>
            <person name="Han C."/>
            <person name="Tapia R."/>
            <person name="Land M."/>
            <person name="Hauser L."/>
            <person name="Kyrpides N."/>
            <person name="Ivanova N."/>
            <person name="Pagani I."/>
            <person name="Brau L."/>
            <person name="Yates R."/>
            <person name="O'Hara G."/>
            <person name="Rui T."/>
            <person name="Howieson J."/>
            <person name="Reeve W."/>
            <person name="Woyke T."/>
        </authorList>
    </citation>
    <scope>NUCLEOTIDE SEQUENCE [LARGE SCALE GENOMIC DNA]</scope>
    <source>
        <strain evidence="1 2">WSM597</strain>
    </source>
</reference>
<dbReference type="Gene3D" id="3.20.20.100">
    <property type="entry name" value="NADP-dependent oxidoreductase domain"/>
    <property type="match status" value="1"/>
</dbReference>